<dbReference type="InterPro" id="IPR001950">
    <property type="entry name" value="SUI1"/>
</dbReference>
<dbReference type="Proteomes" id="UP000192472">
    <property type="component" value="Unassembled WGS sequence"/>
</dbReference>
<dbReference type="CDD" id="cd11567">
    <property type="entry name" value="YciH_like"/>
    <property type="match status" value="1"/>
</dbReference>
<dbReference type="GO" id="GO:0003743">
    <property type="term" value="F:translation initiation factor activity"/>
    <property type="evidence" value="ECO:0007669"/>
    <property type="project" value="UniProtKB-KW"/>
</dbReference>
<dbReference type="GO" id="GO:0003729">
    <property type="term" value="F:mRNA binding"/>
    <property type="evidence" value="ECO:0007669"/>
    <property type="project" value="TreeGrafter"/>
</dbReference>
<dbReference type="Pfam" id="PF01253">
    <property type="entry name" value="SUI1"/>
    <property type="match status" value="1"/>
</dbReference>
<gene>
    <name evidence="5" type="ORF">SAMN04488029_1641</name>
</gene>
<dbReference type="SUPFAM" id="SSF55159">
    <property type="entry name" value="eIF1-like"/>
    <property type="match status" value="1"/>
</dbReference>
<dbReference type="OrthoDB" id="9792915at2"/>
<comment type="similarity">
    <text evidence="1">Belongs to the SUI1 family.</text>
</comment>
<evidence type="ECO:0000256" key="3">
    <source>
        <dbReference type="ARBA" id="ARBA00022917"/>
    </source>
</evidence>
<protein>
    <submittedName>
        <fullName evidence="5">Translation initiation factor 1</fullName>
    </submittedName>
</protein>
<dbReference type="PANTHER" id="PTHR12789">
    <property type="entry name" value="DENSITY-REGULATED PROTEIN HOMOLOG"/>
    <property type="match status" value="1"/>
</dbReference>
<dbReference type="GO" id="GO:0006417">
    <property type="term" value="P:regulation of translation"/>
    <property type="evidence" value="ECO:0007669"/>
    <property type="project" value="UniProtKB-KW"/>
</dbReference>
<evidence type="ECO:0000313" key="5">
    <source>
        <dbReference type="EMBL" id="SMD33745.1"/>
    </source>
</evidence>
<sequence length="114" mass="12864">MSKKGNFKNRIGVVYSTSESFDYIEESELEEETLAPKDQKLRVELDKKNRKGKQVTLVTGFTGMTGDLKELGKLLKTKCGVGGNVKDREIIIQGDLRDKVVEILLKEGYQARKI</sequence>
<keyword evidence="5" id="KW-0396">Initiation factor</keyword>
<organism evidence="5 6">
    <name type="scientific">Reichenbachiella faecimaris</name>
    <dbReference type="NCBI Taxonomy" id="692418"/>
    <lineage>
        <taxon>Bacteria</taxon>
        <taxon>Pseudomonadati</taxon>
        <taxon>Bacteroidota</taxon>
        <taxon>Cytophagia</taxon>
        <taxon>Cytophagales</taxon>
        <taxon>Reichenbachiellaceae</taxon>
        <taxon>Reichenbachiella</taxon>
    </lineage>
</organism>
<keyword evidence="6" id="KW-1185">Reference proteome</keyword>
<dbReference type="PROSITE" id="PS50296">
    <property type="entry name" value="SUI1"/>
    <property type="match status" value="1"/>
</dbReference>
<dbReference type="PANTHER" id="PTHR12789:SF0">
    <property type="entry name" value="DENSITY-REGULATED PROTEIN"/>
    <property type="match status" value="1"/>
</dbReference>
<evidence type="ECO:0000256" key="2">
    <source>
        <dbReference type="ARBA" id="ARBA00022845"/>
    </source>
</evidence>
<dbReference type="EMBL" id="FWYF01000002">
    <property type="protein sequence ID" value="SMD33745.1"/>
    <property type="molecule type" value="Genomic_DNA"/>
</dbReference>
<dbReference type="GO" id="GO:0002188">
    <property type="term" value="P:translation reinitiation"/>
    <property type="evidence" value="ECO:0007669"/>
    <property type="project" value="TreeGrafter"/>
</dbReference>
<evidence type="ECO:0000256" key="1">
    <source>
        <dbReference type="ARBA" id="ARBA00005422"/>
    </source>
</evidence>
<evidence type="ECO:0000313" key="6">
    <source>
        <dbReference type="Proteomes" id="UP000192472"/>
    </source>
</evidence>
<dbReference type="Gene3D" id="3.30.780.10">
    <property type="entry name" value="SUI1-like domain"/>
    <property type="match status" value="1"/>
</dbReference>
<name>A0A1W2GAQ2_REIFA</name>
<evidence type="ECO:0000259" key="4">
    <source>
        <dbReference type="PROSITE" id="PS50296"/>
    </source>
</evidence>
<proteinExistence type="inferred from homology"/>
<dbReference type="STRING" id="692418.SAMN04488029_1641"/>
<keyword evidence="3" id="KW-0648">Protein biosynthesis</keyword>
<dbReference type="InterPro" id="IPR050318">
    <property type="entry name" value="DENR/SUI1_TIF"/>
</dbReference>
<dbReference type="PIRSF" id="PIRSF037511">
    <property type="entry name" value="Transl_init_SUI1_pro"/>
    <property type="match status" value="1"/>
</dbReference>
<reference evidence="5 6" key="1">
    <citation type="submission" date="2017-04" db="EMBL/GenBank/DDBJ databases">
        <authorList>
            <person name="Afonso C.L."/>
            <person name="Miller P.J."/>
            <person name="Scott M.A."/>
            <person name="Spackman E."/>
            <person name="Goraichik I."/>
            <person name="Dimitrov K.M."/>
            <person name="Suarez D.L."/>
            <person name="Swayne D.E."/>
        </authorList>
    </citation>
    <scope>NUCLEOTIDE SEQUENCE [LARGE SCALE GENOMIC DNA]</scope>
    <source>
        <strain evidence="5 6">DSM 26133</strain>
    </source>
</reference>
<keyword evidence="2" id="KW-0810">Translation regulation</keyword>
<dbReference type="GO" id="GO:0001731">
    <property type="term" value="P:formation of translation preinitiation complex"/>
    <property type="evidence" value="ECO:0007669"/>
    <property type="project" value="TreeGrafter"/>
</dbReference>
<feature type="domain" description="SUI1" evidence="4">
    <location>
        <begin position="48"/>
        <end position="108"/>
    </location>
</feature>
<dbReference type="RefSeq" id="WP_084372150.1">
    <property type="nucleotide sequence ID" value="NZ_FWYF01000002.1"/>
</dbReference>
<dbReference type="InterPro" id="IPR005872">
    <property type="entry name" value="SUI1_arc_bac"/>
</dbReference>
<dbReference type="InterPro" id="IPR036877">
    <property type="entry name" value="SUI1_dom_sf"/>
</dbReference>
<dbReference type="AlphaFoldDB" id="A0A1W2GAQ2"/>
<accession>A0A1W2GAQ2</accession>